<dbReference type="KEGG" id="mer:MMINT_04800"/>
<dbReference type="HOGENOM" id="CLU_2504790_0_0_2"/>
<reference evidence="1 2" key="1">
    <citation type="journal article" date="2013" name="Genome Announc.">
        <title>Genome sequence of 'Candidatus Methanomassiliicoccus intestinalis' Issoire-Mx1, a third thermoplasmatales-related methanogenic archaeon from human feces.</title>
        <authorList>
            <person name="Borrel G."/>
            <person name="Harris H.M."/>
            <person name="Parisot N."/>
            <person name="Gaci N."/>
            <person name="Tottey W."/>
            <person name="Mihajlovski A."/>
            <person name="Deane J."/>
            <person name="Gribaldo S."/>
            <person name="Bardot O."/>
            <person name="Peyretaillade E."/>
            <person name="Peyret P."/>
            <person name="O'Toole P.W."/>
            <person name="Brugere J.F."/>
        </authorList>
    </citation>
    <scope>NUCLEOTIDE SEQUENCE [LARGE SCALE GENOMIC DNA]</scope>
    <source>
        <strain evidence="1 2">Issoire-Mx1</strain>
    </source>
</reference>
<dbReference type="GeneID" id="16154869"/>
<proteinExistence type="predicted"/>
<gene>
    <name evidence="1" type="ORF">MMINT_04800</name>
</gene>
<dbReference type="STRING" id="1295009.MMINT_04800"/>
<protein>
    <submittedName>
        <fullName evidence="1">Uncharacterized protein</fullName>
    </submittedName>
</protein>
<dbReference type="AlphaFoldDB" id="R9T4K1"/>
<organism evidence="1 2">
    <name type="scientific">Methanomassiliicoccus intestinalis (strain Issoire-Mx1)</name>
    <dbReference type="NCBI Taxonomy" id="1295009"/>
    <lineage>
        <taxon>Archaea</taxon>
        <taxon>Methanobacteriati</taxon>
        <taxon>Thermoplasmatota</taxon>
        <taxon>Thermoplasmata</taxon>
        <taxon>Methanomassiliicoccales</taxon>
        <taxon>Methanomassiliicoccaceae</taxon>
        <taxon>Methanomassiliicoccus</taxon>
    </lineage>
</organism>
<accession>R9T4K1</accession>
<dbReference type="RefSeq" id="WP_020448387.1">
    <property type="nucleotide sequence ID" value="NC_021353.1"/>
</dbReference>
<sequence>MVFETTEKISEDELLCSLRSYSENAGIPVPKVIQFNGNKGIVRVNGTNIDKARALMNNKDFKTLLTSGTLLTIRERYFKPCEKRN</sequence>
<keyword evidence="2" id="KW-1185">Reference proteome</keyword>
<dbReference type="Proteomes" id="UP000014070">
    <property type="component" value="Chromosome"/>
</dbReference>
<dbReference type="InParanoid" id="R9T4K1"/>
<evidence type="ECO:0000313" key="1">
    <source>
        <dbReference type="EMBL" id="AGN25862.1"/>
    </source>
</evidence>
<dbReference type="EMBL" id="CP005934">
    <property type="protein sequence ID" value="AGN25862.1"/>
    <property type="molecule type" value="Genomic_DNA"/>
</dbReference>
<name>R9T4K1_METII</name>
<evidence type="ECO:0000313" key="2">
    <source>
        <dbReference type="Proteomes" id="UP000014070"/>
    </source>
</evidence>